<dbReference type="Proteomes" id="UP000794436">
    <property type="component" value="Unassembled WGS sequence"/>
</dbReference>
<feature type="region of interest" description="Disordered" evidence="1">
    <location>
        <begin position="141"/>
        <end position="163"/>
    </location>
</feature>
<reference evidence="2" key="1">
    <citation type="submission" date="2019-03" db="EMBL/GenBank/DDBJ databases">
        <title>Long read genome sequence of the mycoparasitic Pythium oligandrum ATCC 38472 isolated from sugarbeet rhizosphere.</title>
        <authorList>
            <person name="Gaulin E."/>
        </authorList>
    </citation>
    <scope>NUCLEOTIDE SEQUENCE</scope>
    <source>
        <strain evidence="2">ATCC 38472_TT</strain>
    </source>
</reference>
<accession>A0A8K1CVC0</accession>
<dbReference type="EMBL" id="SPLM01000001">
    <property type="protein sequence ID" value="TMW68933.1"/>
    <property type="molecule type" value="Genomic_DNA"/>
</dbReference>
<organism evidence="2 3">
    <name type="scientific">Pythium oligandrum</name>
    <name type="common">Mycoparasitic fungus</name>
    <dbReference type="NCBI Taxonomy" id="41045"/>
    <lineage>
        <taxon>Eukaryota</taxon>
        <taxon>Sar</taxon>
        <taxon>Stramenopiles</taxon>
        <taxon>Oomycota</taxon>
        <taxon>Peronosporomycetes</taxon>
        <taxon>Pythiales</taxon>
        <taxon>Pythiaceae</taxon>
        <taxon>Pythium</taxon>
    </lineage>
</organism>
<evidence type="ECO:0000313" key="2">
    <source>
        <dbReference type="EMBL" id="TMW68933.1"/>
    </source>
</evidence>
<gene>
    <name evidence="2" type="ORF">Poli38472_001089</name>
</gene>
<name>A0A8K1CVC0_PYTOL</name>
<proteinExistence type="predicted"/>
<feature type="region of interest" description="Disordered" evidence="1">
    <location>
        <begin position="21"/>
        <end position="44"/>
    </location>
</feature>
<keyword evidence="3" id="KW-1185">Reference proteome</keyword>
<protein>
    <submittedName>
        <fullName evidence="2">Uncharacterized protein</fullName>
    </submittedName>
</protein>
<sequence length="196" mass="23078">MPQVPRSLPWRSLWTRMQDRWHKPEPSRSTQEESAAPPASFHGVRDFLRRQRGERWFLTKRREVDDDELDEATAEEVEVVPLSPVGVDEFAYDDRFARDACLRSPTLVETSLVHRTNLPEDNRETQDPFAMRWSVLTLAEEEEETKEEDDDDDPLQSLFDPNDDDEIIADCEFAWDFQTEYVCINGEVRAIRYAWI</sequence>
<evidence type="ECO:0000313" key="3">
    <source>
        <dbReference type="Proteomes" id="UP000794436"/>
    </source>
</evidence>
<evidence type="ECO:0000256" key="1">
    <source>
        <dbReference type="SAM" id="MobiDB-lite"/>
    </source>
</evidence>
<feature type="compositionally biased region" description="Acidic residues" evidence="1">
    <location>
        <begin position="141"/>
        <end position="154"/>
    </location>
</feature>
<dbReference type="AlphaFoldDB" id="A0A8K1CVC0"/>
<comment type="caution">
    <text evidence="2">The sequence shown here is derived from an EMBL/GenBank/DDBJ whole genome shotgun (WGS) entry which is preliminary data.</text>
</comment>